<evidence type="ECO:0000256" key="3">
    <source>
        <dbReference type="ARBA" id="ARBA00023002"/>
    </source>
</evidence>
<dbReference type="InterPro" id="IPR036661">
    <property type="entry name" value="Luciferase-like_sf"/>
</dbReference>
<feature type="domain" description="Luciferase-like" evidence="6">
    <location>
        <begin position="28"/>
        <end position="384"/>
    </location>
</feature>
<evidence type="ECO:0000256" key="2">
    <source>
        <dbReference type="ARBA" id="ARBA00022643"/>
    </source>
</evidence>
<evidence type="ECO:0000256" key="5">
    <source>
        <dbReference type="ARBA" id="ARBA00033748"/>
    </source>
</evidence>
<gene>
    <name evidence="7" type="ORF">NV381_19215</name>
</gene>
<dbReference type="Proteomes" id="UP001300012">
    <property type="component" value="Unassembled WGS sequence"/>
</dbReference>
<evidence type="ECO:0000259" key="6">
    <source>
        <dbReference type="Pfam" id="PF00296"/>
    </source>
</evidence>
<dbReference type="EMBL" id="JANQBD010000014">
    <property type="protein sequence ID" value="MCR8633313.1"/>
    <property type="molecule type" value="Genomic_DNA"/>
</dbReference>
<dbReference type="InterPro" id="IPR051260">
    <property type="entry name" value="Diverse_substr_monoxygenases"/>
</dbReference>
<accession>A0ABT1YM20</accession>
<keyword evidence="4" id="KW-0503">Monooxygenase</keyword>
<dbReference type="InterPro" id="IPR011251">
    <property type="entry name" value="Luciferase-like_dom"/>
</dbReference>
<dbReference type="PANTHER" id="PTHR30011:SF16">
    <property type="entry name" value="C2H2 FINGER DOMAIN TRANSCRIPTION FACTOR (EUROFUNG)-RELATED"/>
    <property type="match status" value="1"/>
</dbReference>
<dbReference type="RefSeq" id="WP_258214892.1">
    <property type="nucleotide sequence ID" value="NZ_JANQBD010000014.1"/>
</dbReference>
<name>A0ABT1YM20_9BACL</name>
<dbReference type="NCBIfam" id="TIGR03860">
    <property type="entry name" value="FMN_nitrolo"/>
    <property type="match status" value="1"/>
</dbReference>
<comment type="similarity">
    <text evidence="5">Belongs to the NtaA/SnaA/DszA monooxygenase family.</text>
</comment>
<evidence type="ECO:0000313" key="8">
    <source>
        <dbReference type="Proteomes" id="UP001300012"/>
    </source>
</evidence>
<dbReference type="PANTHER" id="PTHR30011">
    <property type="entry name" value="ALKANESULFONATE MONOOXYGENASE-RELATED"/>
    <property type="match status" value="1"/>
</dbReference>
<protein>
    <submittedName>
        <fullName evidence="7">LLM class flavin-dependent oxidoreductase</fullName>
    </submittedName>
</protein>
<keyword evidence="3" id="KW-0560">Oxidoreductase</keyword>
<reference evidence="7 8" key="1">
    <citation type="submission" date="2022-08" db="EMBL/GenBank/DDBJ databases">
        <title>Paenibacillus endoradicis sp. nov., Paenibacillus radicibacter sp. nov and Paenibacillus pararadicis sp. nov., three cold-adapted plant growth-promoting bacteria isolated from root of Larix gmelinii in Great Khingan.</title>
        <authorList>
            <person name="Xue H."/>
        </authorList>
    </citation>
    <scope>NUCLEOTIDE SEQUENCE [LARGE SCALE GENOMIC DNA]</scope>
    <source>
        <strain evidence="7 8">N5-1-1-5</strain>
    </source>
</reference>
<dbReference type="InterPro" id="IPR016215">
    <property type="entry name" value="NTA_MOA"/>
</dbReference>
<dbReference type="Gene3D" id="3.20.20.30">
    <property type="entry name" value="Luciferase-like domain"/>
    <property type="match status" value="1"/>
</dbReference>
<dbReference type="Pfam" id="PF00296">
    <property type="entry name" value="Bac_luciferase"/>
    <property type="match status" value="1"/>
</dbReference>
<organism evidence="7 8">
    <name type="scientific">Paenibacillus radicis</name>
    <name type="common">ex Xue et al. 2023</name>
    <dbReference type="NCBI Taxonomy" id="2972489"/>
    <lineage>
        <taxon>Bacteria</taxon>
        <taxon>Bacillati</taxon>
        <taxon>Bacillota</taxon>
        <taxon>Bacilli</taxon>
        <taxon>Bacillales</taxon>
        <taxon>Paenibacillaceae</taxon>
        <taxon>Paenibacillus</taxon>
    </lineage>
</organism>
<sequence length="453" mass="50792">MSKSDRKLHLNLFMNSMGHHEAAWRHPHSDANLVIDFSHFQKLAQKAERAKLDSLFFADRLSTSLTAAKYGAVGGLEPLTLLAALAVVTERIGLIATLSTSFNEPFNIARRFASLDHLSGGRAGWNIITSGTDGEARNFNYEHIPEHSNRYERAHEFVDVAIKLWDSWEEDALIRDKNAGIYADSSKVHELNHKGTFYSVKGPLNVTRSPQGRPVLVQAGSSENGKEFAAQYAEAIFTAQQTFEDARAFYADLKSKLARYGRSPEHVKILPGICPIIGQTEAEAKEKEAELHELTNPEYSLQQLSNRIGFDLSSYPLDGPLPELPDTEQINGHQSRTQLIRELAQREQLTIRQLLLRLAGGRGHYTIAGTPKQIADQLEAWFVGGAADGFNIMPQLMNGGLDDFLDYIVPELQRRGLFRTEYSGRTLRDHYGLPYPTNIYSQESKQHKVNHIV</sequence>
<proteinExistence type="inferred from homology"/>
<keyword evidence="8" id="KW-1185">Reference proteome</keyword>
<evidence type="ECO:0000256" key="1">
    <source>
        <dbReference type="ARBA" id="ARBA00022630"/>
    </source>
</evidence>
<comment type="caution">
    <text evidence="7">The sequence shown here is derived from an EMBL/GenBank/DDBJ whole genome shotgun (WGS) entry which is preliminary data.</text>
</comment>
<keyword evidence="2" id="KW-0288">FMN</keyword>
<dbReference type="PIRSF" id="PIRSF000337">
    <property type="entry name" value="NTA_MOA"/>
    <property type="match status" value="1"/>
</dbReference>
<evidence type="ECO:0000313" key="7">
    <source>
        <dbReference type="EMBL" id="MCR8633313.1"/>
    </source>
</evidence>
<dbReference type="CDD" id="cd01095">
    <property type="entry name" value="Nitrilotriacetate_monoxgenase"/>
    <property type="match status" value="1"/>
</dbReference>
<dbReference type="SUPFAM" id="SSF51679">
    <property type="entry name" value="Bacterial luciferase-like"/>
    <property type="match status" value="1"/>
</dbReference>
<keyword evidence="1" id="KW-0285">Flavoprotein</keyword>
<evidence type="ECO:0000256" key="4">
    <source>
        <dbReference type="ARBA" id="ARBA00023033"/>
    </source>
</evidence>